<dbReference type="GO" id="GO:0000150">
    <property type="term" value="F:DNA strand exchange activity"/>
    <property type="evidence" value="ECO:0007669"/>
    <property type="project" value="InterPro"/>
</dbReference>
<evidence type="ECO:0000259" key="1">
    <source>
        <dbReference type="PROSITE" id="PS51736"/>
    </source>
</evidence>
<dbReference type="CDD" id="cd00338">
    <property type="entry name" value="Ser_Recombinase"/>
    <property type="match status" value="1"/>
</dbReference>
<dbReference type="Gene3D" id="3.90.1750.20">
    <property type="entry name" value="Putative Large Serine Recombinase, Chain B, Domain 2"/>
    <property type="match status" value="1"/>
</dbReference>
<sequence length="630" mass="73987">MEWKSFLEDKMIKQKRCAIYTRKSVEDGLEQEFNSLDAQRSCCQNYIDLQEYDGWICLPKHYDDGGWSGGNTDRPAFMQLLEDIEAKLIDIVVVYKVDRLSKSMIDFIKINNYFDQHNVTLVSVTQAIDRNSASGNLHWHSLVSYAQYEREIISERVRDKIAESRRMGKYYGGMTPYGYKRNEQTRRLDIDLSEARVVRWIFKNYLKMRSCGLVAATLNMRGKKTRRWVSVRNIPHGGKIWNLLAIHKIITNPIYIGIIQHHEEKYPGEHQPIISQDIWDQAQDILAQNRHSHGTYSKLRQFAIFTTLVKCGECDCALTPTYTDKNRKRYFYYVCQKAMKYPDHICNLKKISAGEMEKLICHQLAFILQSYSLRTAIIRELETGQREYCKKFVKERSALRQMLKYVKDEDTRQEQEKRIAEINSCLINCQKKIRQSKIDHDIDQFYPIWNLMSPQSKTEFLDSLIEEIRIYPTKVQLFLSKEFYSLKEEISSRLRKERSLSFVSFENERLLFESPISQHRVNGQNHLEMAGINYNDNRRCLLHAIAISWKWNELLCSGSLKNISDLARYVKFSEPYVHRVLALSNLAPSIVEDIVNGNIPDALSLARLHEGFPDDWNEQRKKLGFIIENS</sequence>
<dbReference type="GO" id="GO:0003677">
    <property type="term" value="F:DNA binding"/>
    <property type="evidence" value="ECO:0007669"/>
    <property type="project" value="InterPro"/>
</dbReference>
<dbReference type="PROSITE" id="PS51736">
    <property type="entry name" value="RECOMBINASES_3"/>
    <property type="match status" value="1"/>
</dbReference>
<dbReference type="EMBL" id="VUNS01000001">
    <property type="protein sequence ID" value="MST95441.1"/>
    <property type="molecule type" value="Genomic_DNA"/>
</dbReference>
<dbReference type="Gene3D" id="3.40.50.1390">
    <property type="entry name" value="Resolvase, N-terminal catalytic domain"/>
    <property type="match status" value="1"/>
</dbReference>
<accession>A0A844FYA8</accession>
<proteinExistence type="predicted"/>
<gene>
    <name evidence="3" type="ORF">FYJ85_00050</name>
</gene>
<dbReference type="SMART" id="SM00857">
    <property type="entry name" value="Resolvase"/>
    <property type="match status" value="1"/>
</dbReference>
<dbReference type="Proteomes" id="UP000435649">
    <property type="component" value="Unassembled WGS sequence"/>
</dbReference>
<comment type="caution">
    <text evidence="3">The sequence shown here is derived from an EMBL/GenBank/DDBJ whole genome shotgun (WGS) entry which is preliminary data.</text>
</comment>
<evidence type="ECO:0000259" key="2">
    <source>
        <dbReference type="PROSITE" id="PS51737"/>
    </source>
</evidence>
<dbReference type="InterPro" id="IPR025827">
    <property type="entry name" value="Zn_ribbon_recom_dom"/>
</dbReference>
<dbReference type="InterPro" id="IPR011109">
    <property type="entry name" value="DNA_bind_recombinase_dom"/>
</dbReference>
<dbReference type="Pfam" id="PF00239">
    <property type="entry name" value="Resolvase"/>
    <property type="match status" value="1"/>
</dbReference>
<dbReference type="PANTHER" id="PTHR30461">
    <property type="entry name" value="DNA-INVERTASE FROM LAMBDOID PROPHAGE"/>
    <property type="match status" value="1"/>
</dbReference>
<dbReference type="InterPro" id="IPR036162">
    <property type="entry name" value="Resolvase-like_N_sf"/>
</dbReference>
<dbReference type="PANTHER" id="PTHR30461:SF23">
    <property type="entry name" value="DNA RECOMBINASE-RELATED"/>
    <property type="match status" value="1"/>
</dbReference>
<evidence type="ECO:0000313" key="4">
    <source>
        <dbReference type="Proteomes" id="UP000435649"/>
    </source>
</evidence>
<keyword evidence="4" id="KW-1185">Reference proteome</keyword>
<dbReference type="Pfam" id="PF13408">
    <property type="entry name" value="Zn_ribbon_recom"/>
    <property type="match status" value="1"/>
</dbReference>
<feature type="domain" description="Resolvase/invertase-type recombinase catalytic" evidence="1">
    <location>
        <begin position="16"/>
        <end position="168"/>
    </location>
</feature>
<reference evidence="3 4" key="1">
    <citation type="submission" date="2019-08" db="EMBL/GenBank/DDBJ databases">
        <title>In-depth cultivation of the pig gut microbiome towards novel bacterial diversity and tailored functional studies.</title>
        <authorList>
            <person name="Wylensek D."/>
            <person name="Hitch T.C.A."/>
            <person name="Clavel T."/>
        </authorList>
    </citation>
    <scope>NUCLEOTIDE SEQUENCE [LARGE SCALE GENOMIC DNA]</scope>
    <source>
        <strain evidence="3 4">BBE-744-WT-12</strain>
    </source>
</reference>
<protein>
    <submittedName>
        <fullName evidence="3">Recombinase family protein</fullName>
    </submittedName>
</protein>
<dbReference type="Pfam" id="PF07508">
    <property type="entry name" value="Recombinase"/>
    <property type="match status" value="1"/>
</dbReference>
<evidence type="ECO:0000313" key="3">
    <source>
        <dbReference type="EMBL" id="MST95441.1"/>
    </source>
</evidence>
<feature type="domain" description="Recombinase" evidence="2">
    <location>
        <begin position="176"/>
        <end position="292"/>
    </location>
</feature>
<dbReference type="InterPro" id="IPR006119">
    <property type="entry name" value="Resolv_N"/>
</dbReference>
<dbReference type="InterPro" id="IPR050639">
    <property type="entry name" value="SSR_resolvase"/>
</dbReference>
<dbReference type="SUPFAM" id="SSF109709">
    <property type="entry name" value="KorB DNA-binding domain-like"/>
    <property type="match status" value="1"/>
</dbReference>
<dbReference type="InterPro" id="IPR038109">
    <property type="entry name" value="DNA_bind_recomb_sf"/>
</dbReference>
<organism evidence="3 4">
    <name type="scientific">Victivallis lenta</name>
    <dbReference type="NCBI Taxonomy" id="2606640"/>
    <lineage>
        <taxon>Bacteria</taxon>
        <taxon>Pseudomonadati</taxon>
        <taxon>Lentisphaerota</taxon>
        <taxon>Lentisphaeria</taxon>
        <taxon>Victivallales</taxon>
        <taxon>Victivallaceae</taxon>
        <taxon>Victivallis</taxon>
    </lineage>
</organism>
<dbReference type="AlphaFoldDB" id="A0A844FYA8"/>
<dbReference type="SUPFAM" id="SSF53041">
    <property type="entry name" value="Resolvase-like"/>
    <property type="match status" value="1"/>
</dbReference>
<name>A0A844FYA8_9BACT</name>
<dbReference type="PROSITE" id="PS51737">
    <property type="entry name" value="RECOMBINASE_DNA_BIND"/>
    <property type="match status" value="1"/>
</dbReference>